<proteinExistence type="predicted"/>
<accession>A0A0A9CTE0</accession>
<sequence>MLKTSITVTPNSIPIISRNYCQTYFLPGYGNDSTDNLERKQEKGCSYRL</sequence>
<organism evidence="1">
    <name type="scientific">Arundo donax</name>
    <name type="common">Giant reed</name>
    <name type="synonym">Donax arundinaceus</name>
    <dbReference type="NCBI Taxonomy" id="35708"/>
    <lineage>
        <taxon>Eukaryota</taxon>
        <taxon>Viridiplantae</taxon>
        <taxon>Streptophyta</taxon>
        <taxon>Embryophyta</taxon>
        <taxon>Tracheophyta</taxon>
        <taxon>Spermatophyta</taxon>
        <taxon>Magnoliopsida</taxon>
        <taxon>Liliopsida</taxon>
        <taxon>Poales</taxon>
        <taxon>Poaceae</taxon>
        <taxon>PACMAD clade</taxon>
        <taxon>Arundinoideae</taxon>
        <taxon>Arundineae</taxon>
        <taxon>Arundo</taxon>
    </lineage>
</organism>
<evidence type="ECO:0000313" key="1">
    <source>
        <dbReference type="EMBL" id="JAD76625.1"/>
    </source>
</evidence>
<protein>
    <submittedName>
        <fullName evidence="1">Uncharacterized protein</fullName>
    </submittedName>
</protein>
<reference evidence="1" key="1">
    <citation type="submission" date="2014-09" db="EMBL/GenBank/DDBJ databases">
        <authorList>
            <person name="Magalhaes I.L.F."/>
            <person name="Oliveira U."/>
            <person name="Santos F.R."/>
            <person name="Vidigal T.H.D.A."/>
            <person name="Brescovit A.D."/>
            <person name="Santos A.J."/>
        </authorList>
    </citation>
    <scope>NUCLEOTIDE SEQUENCE</scope>
    <source>
        <tissue evidence="1">Shoot tissue taken approximately 20 cm above the soil surface</tissue>
    </source>
</reference>
<dbReference type="EMBL" id="GBRH01221270">
    <property type="protein sequence ID" value="JAD76625.1"/>
    <property type="molecule type" value="Transcribed_RNA"/>
</dbReference>
<dbReference type="AlphaFoldDB" id="A0A0A9CTE0"/>
<reference evidence="1" key="2">
    <citation type="journal article" date="2015" name="Data Brief">
        <title>Shoot transcriptome of the giant reed, Arundo donax.</title>
        <authorList>
            <person name="Barrero R.A."/>
            <person name="Guerrero F.D."/>
            <person name="Moolhuijzen P."/>
            <person name="Goolsby J.A."/>
            <person name="Tidwell J."/>
            <person name="Bellgard S.E."/>
            <person name="Bellgard M.I."/>
        </authorList>
    </citation>
    <scope>NUCLEOTIDE SEQUENCE</scope>
    <source>
        <tissue evidence="1">Shoot tissue taken approximately 20 cm above the soil surface</tissue>
    </source>
</reference>
<name>A0A0A9CTE0_ARUDO</name>